<protein>
    <submittedName>
        <fullName evidence="1">Uncharacterized protein</fullName>
    </submittedName>
</protein>
<evidence type="ECO:0000313" key="2">
    <source>
        <dbReference type="Proteomes" id="UP000054565"/>
    </source>
</evidence>
<proteinExistence type="predicted"/>
<gene>
    <name evidence="1" type="ORF">CIRG_08491</name>
</gene>
<accession>A0A0J6YM93</accession>
<dbReference type="OrthoDB" id="508139at2759"/>
<dbReference type="STRING" id="404692.A0A0J6YM93"/>
<evidence type="ECO:0000313" key="1">
    <source>
        <dbReference type="EMBL" id="KMP08810.1"/>
    </source>
</evidence>
<name>A0A0J6YM93_COCIT</name>
<dbReference type="EMBL" id="DS028098">
    <property type="protein sequence ID" value="KMP08810.1"/>
    <property type="molecule type" value="Genomic_DNA"/>
</dbReference>
<organism evidence="1 2">
    <name type="scientific">Coccidioides immitis RMSCC 2394</name>
    <dbReference type="NCBI Taxonomy" id="404692"/>
    <lineage>
        <taxon>Eukaryota</taxon>
        <taxon>Fungi</taxon>
        <taxon>Dikarya</taxon>
        <taxon>Ascomycota</taxon>
        <taxon>Pezizomycotina</taxon>
        <taxon>Eurotiomycetes</taxon>
        <taxon>Eurotiomycetidae</taxon>
        <taxon>Onygenales</taxon>
        <taxon>Onygenaceae</taxon>
        <taxon>Coccidioides</taxon>
    </lineage>
</organism>
<reference evidence="2" key="1">
    <citation type="journal article" date="2010" name="Genome Res.">
        <title>Population genomic sequencing of Coccidioides fungi reveals recent hybridization and transposon control.</title>
        <authorList>
            <person name="Neafsey D.E."/>
            <person name="Barker B.M."/>
            <person name="Sharpton T.J."/>
            <person name="Stajich J.E."/>
            <person name="Park D.J."/>
            <person name="Whiston E."/>
            <person name="Hung C.-Y."/>
            <person name="McMahan C."/>
            <person name="White J."/>
            <person name="Sykes S."/>
            <person name="Heiman D."/>
            <person name="Young S."/>
            <person name="Zeng Q."/>
            <person name="Abouelleil A."/>
            <person name="Aftuck L."/>
            <person name="Bessette D."/>
            <person name="Brown A."/>
            <person name="FitzGerald M."/>
            <person name="Lui A."/>
            <person name="Macdonald J.P."/>
            <person name="Priest M."/>
            <person name="Orbach M.J."/>
            <person name="Galgiani J.N."/>
            <person name="Kirkland T.N."/>
            <person name="Cole G.T."/>
            <person name="Birren B.W."/>
            <person name="Henn M.R."/>
            <person name="Taylor J.W."/>
            <person name="Rounsley S.D."/>
        </authorList>
    </citation>
    <scope>NUCLEOTIDE SEQUENCE [LARGE SCALE GENOMIC DNA]</scope>
    <source>
        <strain evidence="2">RMSCC 2394</strain>
    </source>
</reference>
<sequence length="286" mass="32822">MVSDSEGPSSDIEVLIPDYEKYVDPCSEFKWLKVIDGETIYQRTEDTFRHNMEEPEHEMAELAFELFDQFGCFQSQSKKHPVKRGWGVWSDEPNNRNTILIEELTISPTHQQQGIVGRGFLEHEVHRETSGGETVIRRQLEDAALSFWGTLEFRGISSSRWLGGCLLYRRLTFLIKALPTIDDPECLTRLGNIFGDAFLDDTRWEATDEDGNTLLHLRDSGLLSQRNAHGNTPVEVMEASMERKRIIYEHGFKRTDISDQFTGYDDVTISCLTMLRGLVLKQILEA</sequence>
<dbReference type="AlphaFoldDB" id="A0A0J6YM93"/>
<dbReference type="Proteomes" id="UP000054565">
    <property type="component" value="Unassembled WGS sequence"/>
</dbReference>